<dbReference type="Proteomes" id="UP000076761">
    <property type="component" value="Unassembled WGS sequence"/>
</dbReference>
<sequence>KIRALISLYHQADRFITKENLDEAIDTAFTRPTRISSVFRDEANYGELELQVIRRRQSPKTADWRVSDRASATIPDQNWRDSTKTAREIAVAEALFGTAHANKPGLDALGDHSKRIEKLLENER</sequence>
<reference evidence="1 2" key="1">
    <citation type="journal article" date="2016" name="Mol. Biol. Evol.">
        <title>Comparative Genomics of Early-Diverging Mushroom-Forming Fungi Provides Insights into the Origins of Lignocellulose Decay Capabilities.</title>
        <authorList>
            <person name="Nagy L.G."/>
            <person name="Riley R."/>
            <person name="Tritt A."/>
            <person name="Adam C."/>
            <person name="Daum C."/>
            <person name="Floudas D."/>
            <person name="Sun H."/>
            <person name="Yadav J.S."/>
            <person name="Pangilinan J."/>
            <person name="Larsson K.H."/>
            <person name="Matsuura K."/>
            <person name="Barry K."/>
            <person name="Labutti K."/>
            <person name="Kuo R."/>
            <person name="Ohm R.A."/>
            <person name="Bhattacharya S.S."/>
            <person name="Shirouzu T."/>
            <person name="Yoshinaga Y."/>
            <person name="Martin F.M."/>
            <person name="Grigoriev I.V."/>
            <person name="Hibbett D.S."/>
        </authorList>
    </citation>
    <scope>NUCLEOTIDE SEQUENCE [LARGE SCALE GENOMIC DNA]</scope>
    <source>
        <strain evidence="1 2">HHB14362 ss-1</strain>
    </source>
</reference>
<dbReference type="InParanoid" id="A0A165TN71"/>
<feature type="non-terminal residue" evidence="1">
    <location>
        <position position="1"/>
    </location>
</feature>
<dbReference type="AlphaFoldDB" id="A0A165TN71"/>
<dbReference type="EMBL" id="KV425564">
    <property type="protein sequence ID" value="KZT26921.1"/>
    <property type="molecule type" value="Genomic_DNA"/>
</dbReference>
<accession>A0A165TN71</accession>
<protein>
    <submittedName>
        <fullName evidence="1">Uncharacterized protein</fullName>
    </submittedName>
</protein>
<gene>
    <name evidence="1" type="ORF">NEOLEDRAFT_1044329</name>
</gene>
<organism evidence="1 2">
    <name type="scientific">Neolentinus lepideus HHB14362 ss-1</name>
    <dbReference type="NCBI Taxonomy" id="1314782"/>
    <lineage>
        <taxon>Eukaryota</taxon>
        <taxon>Fungi</taxon>
        <taxon>Dikarya</taxon>
        <taxon>Basidiomycota</taxon>
        <taxon>Agaricomycotina</taxon>
        <taxon>Agaricomycetes</taxon>
        <taxon>Gloeophyllales</taxon>
        <taxon>Gloeophyllaceae</taxon>
        <taxon>Neolentinus</taxon>
    </lineage>
</organism>
<proteinExistence type="predicted"/>
<name>A0A165TN71_9AGAM</name>
<evidence type="ECO:0000313" key="2">
    <source>
        <dbReference type="Proteomes" id="UP000076761"/>
    </source>
</evidence>
<evidence type="ECO:0000313" key="1">
    <source>
        <dbReference type="EMBL" id="KZT26921.1"/>
    </source>
</evidence>
<dbReference type="OrthoDB" id="5597211at2759"/>
<keyword evidence="2" id="KW-1185">Reference proteome</keyword>
<feature type="non-terminal residue" evidence="1">
    <location>
        <position position="124"/>
    </location>
</feature>